<feature type="domain" description="AAA" evidence="1">
    <location>
        <begin position="3"/>
        <end position="177"/>
    </location>
</feature>
<dbReference type="AlphaFoldDB" id="A0A1V1PCB4"/>
<comment type="caution">
    <text evidence="2">The sequence shown here is derived from an EMBL/GenBank/DDBJ whole genome shotgun (WGS) entry which is preliminary data.</text>
</comment>
<dbReference type="FunFam" id="3.40.50.300:FF:000285">
    <property type="entry name" value="Sporulation initiation inhibitor Soj"/>
    <property type="match status" value="1"/>
</dbReference>
<protein>
    <submittedName>
        <fullName evidence="2">Cobyrinic acid a,c-diamide synthase</fullName>
    </submittedName>
</protein>
<dbReference type="EMBL" id="ATBP01000159">
    <property type="protein sequence ID" value="ETR72335.1"/>
    <property type="molecule type" value="Genomic_DNA"/>
</dbReference>
<organism evidence="2 3">
    <name type="scientific">Candidatus Magnetoglobus multicellularis str. Araruama</name>
    <dbReference type="NCBI Taxonomy" id="890399"/>
    <lineage>
        <taxon>Bacteria</taxon>
        <taxon>Pseudomonadati</taxon>
        <taxon>Thermodesulfobacteriota</taxon>
        <taxon>Desulfobacteria</taxon>
        <taxon>Desulfobacterales</taxon>
        <taxon>Desulfobacteraceae</taxon>
        <taxon>Candidatus Magnetoglobus</taxon>
    </lineage>
</organism>
<sequence>MARILTMINLKGGSGKTTTAVNLSASLAIFEKRTLLIDCDPQGNATIGLGIDKRSLNKSFYHTMIDGQILSENLVQTSLDYLSVLPSRIESIRAEIQLADNPDKEKILQNAIATVSNDYDYIILDTSPSIGLITVNALIASTEFIIPLPCEFYALETLGQVLKTIKLIRGQFNPSLKFSGILLSMFQENEEISNHIAQEIRTYLQHKVFQTVIPYDIGLKESPSHGQSILTLNIQSIGSQRFLDLANEIINQV</sequence>
<dbReference type="CDD" id="cd02042">
    <property type="entry name" value="ParAB_family"/>
    <property type="match status" value="1"/>
</dbReference>
<dbReference type="Gene3D" id="3.40.50.300">
    <property type="entry name" value="P-loop containing nucleotide triphosphate hydrolases"/>
    <property type="match status" value="1"/>
</dbReference>
<dbReference type="PANTHER" id="PTHR13696:SF52">
    <property type="entry name" value="PARA FAMILY PROTEIN CT_582"/>
    <property type="match status" value="1"/>
</dbReference>
<dbReference type="InterPro" id="IPR050678">
    <property type="entry name" value="DNA_Partitioning_ATPase"/>
</dbReference>
<name>A0A1V1PCB4_9BACT</name>
<proteinExistence type="predicted"/>
<reference evidence="3" key="1">
    <citation type="submission" date="2012-11" db="EMBL/GenBank/DDBJ databases">
        <authorList>
            <person name="Lucero-Rivera Y.E."/>
            <person name="Tovar-Ramirez D."/>
        </authorList>
    </citation>
    <scope>NUCLEOTIDE SEQUENCE [LARGE SCALE GENOMIC DNA]</scope>
    <source>
        <strain evidence="3">Araruama</strain>
    </source>
</reference>
<dbReference type="InterPro" id="IPR025669">
    <property type="entry name" value="AAA_dom"/>
</dbReference>
<evidence type="ECO:0000259" key="1">
    <source>
        <dbReference type="Pfam" id="PF13614"/>
    </source>
</evidence>
<dbReference type="PANTHER" id="PTHR13696">
    <property type="entry name" value="P-LOOP CONTAINING NUCLEOSIDE TRIPHOSPHATE HYDROLASE"/>
    <property type="match status" value="1"/>
</dbReference>
<dbReference type="InterPro" id="IPR027417">
    <property type="entry name" value="P-loop_NTPase"/>
</dbReference>
<evidence type="ECO:0000313" key="2">
    <source>
        <dbReference type="EMBL" id="ETR72335.1"/>
    </source>
</evidence>
<dbReference type="SUPFAM" id="SSF52540">
    <property type="entry name" value="P-loop containing nucleoside triphosphate hydrolases"/>
    <property type="match status" value="1"/>
</dbReference>
<gene>
    <name evidence="2" type="ORF">OMM_01793</name>
</gene>
<evidence type="ECO:0000313" key="3">
    <source>
        <dbReference type="Proteomes" id="UP000189670"/>
    </source>
</evidence>
<accession>A0A1V1PCB4</accession>
<dbReference type="Proteomes" id="UP000189670">
    <property type="component" value="Unassembled WGS sequence"/>
</dbReference>
<dbReference type="Pfam" id="PF13614">
    <property type="entry name" value="AAA_31"/>
    <property type="match status" value="1"/>
</dbReference>